<name>W1NG96_AMBTC</name>
<evidence type="ECO:0000313" key="3">
    <source>
        <dbReference type="Proteomes" id="UP000017836"/>
    </source>
</evidence>
<organism evidence="2 3">
    <name type="scientific">Amborella trichopoda</name>
    <dbReference type="NCBI Taxonomy" id="13333"/>
    <lineage>
        <taxon>Eukaryota</taxon>
        <taxon>Viridiplantae</taxon>
        <taxon>Streptophyta</taxon>
        <taxon>Embryophyta</taxon>
        <taxon>Tracheophyta</taxon>
        <taxon>Spermatophyta</taxon>
        <taxon>Magnoliopsida</taxon>
        <taxon>Amborellales</taxon>
        <taxon>Amborellaceae</taxon>
        <taxon>Amborella</taxon>
    </lineage>
</organism>
<dbReference type="InterPro" id="IPR017853">
    <property type="entry name" value="GH"/>
</dbReference>
<dbReference type="Gramene" id="ERM94817">
    <property type="protein sequence ID" value="ERM94817"/>
    <property type="gene ID" value="AMTR_s00009p00016290"/>
</dbReference>
<reference evidence="3" key="1">
    <citation type="journal article" date="2013" name="Science">
        <title>The Amborella genome and the evolution of flowering plants.</title>
        <authorList>
            <consortium name="Amborella Genome Project"/>
        </authorList>
    </citation>
    <scope>NUCLEOTIDE SEQUENCE [LARGE SCALE GENOMIC DNA]</scope>
</reference>
<dbReference type="PROSITE" id="PS50022">
    <property type="entry name" value="FA58C_3"/>
    <property type="match status" value="1"/>
</dbReference>
<dbReference type="PANTHER" id="PTHR10030:SF27">
    <property type="entry name" value="ALPHA-L-FUCOSIDASE 1"/>
    <property type="match status" value="1"/>
</dbReference>
<dbReference type="EMBL" id="KI397501">
    <property type="protein sequence ID" value="ERM94817.1"/>
    <property type="molecule type" value="Genomic_DNA"/>
</dbReference>
<dbReference type="OMA" id="DVFTYWA"/>
<keyword evidence="3" id="KW-1185">Reference proteome</keyword>
<accession>W1NG96</accession>
<dbReference type="STRING" id="13333.W1NG96"/>
<dbReference type="GO" id="GO:0005975">
    <property type="term" value="P:carbohydrate metabolic process"/>
    <property type="evidence" value="ECO:0007669"/>
    <property type="project" value="InterPro"/>
</dbReference>
<proteinExistence type="predicted"/>
<dbReference type="GO" id="GO:0004560">
    <property type="term" value="F:alpha-L-fucosidase activity"/>
    <property type="evidence" value="ECO:0007669"/>
    <property type="project" value="UniProtKB-EC"/>
</dbReference>
<protein>
    <recommendedName>
        <fullName evidence="1">F5/8 type C domain-containing protein</fullName>
    </recommendedName>
</protein>
<dbReference type="SUPFAM" id="SSF49785">
    <property type="entry name" value="Galactose-binding domain-like"/>
    <property type="match status" value="1"/>
</dbReference>
<evidence type="ECO:0000259" key="1">
    <source>
        <dbReference type="PROSITE" id="PS50022"/>
    </source>
</evidence>
<dbReference type="AlphaFoldDB" id="W1NG96"/>
<dbReference type="Proteomes" id="UP000017836">
    <property type="component" value="Unassembled WGS sequence"/>
</dbReference>
<dbReference type="InterPro" id="IPR008979">
    <property type="entry name" value="Galactose-bd-like_sf"/>
</dbReference>
<dbReference type="InterPro" id="IPR000933">
    <property type="entry name" value="Glyco_hydro_29"/>
</dbReference>
<feature type="domain" description="F5/8 type C" evidence="1">
    <location>
        <begin position="83"/>
        <end position="183"/>
    </location>
</feature>
<dbReference type="InterPro" id="IPR000421">
    <property type="entry name" value="FA58C"/>
</dbReference>
<dbReference type="PANTHER" id="PTHR10030">
    <property type="entry name" value="ALPHA-L-FUCOSIDASE"/>
    <property type="match status" value="1"/>
</dbReference>
<dbReference type="Gene3D" id="3.20.20.80">
    <property type="entry name" value="Glycosidases"/>
    <property type="match status" value="1"/>
</dbReference>
<dbReference type="SUPFAM" id="SSF51445">
    <property type="entry name" value="(Trans)glycosidases"/>
    <property type="match status" value="1"/>
</dbReference>
<sequence length="255" mass="28697">MQSGNGGDPHGHDCVPPECDGSIRPGWFWHSSKHPKSALELLDIYYKSVGRNCLLLLNVPPNSSGLISDEDVQVLHDFTKLRHETFSLNLAETATITASSTRGGFNDPKFGPSQVLKEGIYSYWAPEEGAKDGWALYFDFGRPLSFNVLQLQEAIHVGQRVIKYHLDVQKDGEWETIVNGTTVGYKRLQRFQAVESQVLRLSIKKSRADPLISFLGIYLEPPPAIGLELLSFNSCHQARHVRLRDWFWNASKASF</sequence>
<dbReference type="Gene3D" id="2.60.120.260">
    <property type="entry name" value="Galactose-binding domain-like"/>
    <property type="match status" value="1"/>
</dbReference>
<dbReference type="FunFam" id="2.60.120.260:FF:000093">
    <property type="entry name" value="Alpha-L-fucosidase 1"/>
    <property type="match status" value="1"/>
</dbReference>
<gene>
    <name evidence="2" type="ORF">AMTR_s00009p00016290</name>
</gene>
<dbReference type="eggNOG" id="KOG3340">
    <property type="taxonomic scope" value="Eukaryota"/>
</dbReference>
<evidence type="ECO:0000313" key="2">
    <source>
        <dbReference type="EMBL" id="ERM94817.1"/>
    </source>
</evidence>
<dbReference type="HOGENOM" id="CLU_076226_1_0_1"/>